<accession>A0AAD6WYQ4</accession>
<comment type="caution">
    <text evidence="1">The sequence shown here is derived from an EMBL/GenBank/DDBJ whole genome shotgun (WGS) entry which is preliminary data.</text>
</comment>
<keyword evidence="2" id="KW-1185">Reference proteome</keyword>
<evidence type="ECO:0000313" key="1">
    <source>
        <dbReference type="EMBL" id="KAJ7030157.1"/>
    </source>
</evidence>
<dbReference type="EMBL" id="JARJCM010000094">
    <property type="protein sequence ID" value="KAJ7030157.1"/>
    <property type="molecule type" value="Genomic_DNA"/>
</dbReference>
<dbReference type="Proteomes" id="UP001218188">
    <property type="component" value="Unassembled WGS sequence"/>
</dbReference>
<sequence>MAARIELLTPIVTAMMGNTRERKVVEGFQRELQSITEDLQAARLQGRLNQFFNSADHSSSLEKHNATLAQLIADSTLVTVNEVLQYIHELEYHVSDTIRDCLEDYGFETVAAVLDASDLILKEDGLKPGQLLELRRAQRSGESGESRRFSRFYMNAVPHHQG</sequence>
<organism evidence="1 2">
    <name type="scientific">Mycena alexandri</name>
    <dbReference type="NCBI Taxonomy" id="1745969"/>
    <lineage>
        <taxon>Eukaryota</taxon>
        <taxon>Fungi</taxon>
        <taxon>Dikarya</taxon>
        <taxon>Basidiomycota</taxon>
        <taxon>Agaricomycotina</taxon>
        <taxon>Agaricomycetes</taxon>
        <taxon>Agaricomycetidae</taxon>
        <taxon>Agaricales</taxon>
        <taxon>Marasmiineae</taxon>
        <taxon>Mycenaceae</taxon>
        <taxon>Mycena</taxon>
    </lineage>
</organism>
<dbReference type="AlphaFoldDB" id="A0AAD6WYQ4"/>
<evidence type="ECO:0000313" key="2">
    <source>
        <dbReference type="Proteomes" id="UP001218188"/>
    </source>
</evidence>
<gene>
    <name evidence="1" type="ORF">C8F04DRAFT_1236718</name>
</gene>
<name>A0AAD6WYQ4_9AGAR</name>
<protein>
    <submittedName>
        <fullName evidence="1">Uncharacterized protein</fullName>
    </submittedName>
</protein>
<proteinExistence type="predicted"/>
<reference evidence="1" key="1">
    <citation type="submission" date="2023-03" db="EMBL/GenBank/DDBJ databases">
        <title>Massive genome expansion in bonnet fungi (Mycena s.s.) driven by repeated elements and novel gene families across ecological guilds.</title>
        <authorList>
            <consortium name="Lawrence Berkeley National Laboratory"/>
            <person name="Harder C.B."/>
            <person name="Miyauchi S."/>
            <person name="Viragh M."/>
            <person name="Kuo A."/>
            <person name="Thoen E."/>
            <person name="Andreopoulos B."/>
            <person name="Lu D."/>
            <person name="Skrede I."/>
            <person name="Drula E."/>
            <person name="Henrissat B."/>
            <person name="Morin E."/>
            <person name="Kohler A."/>
            <person name="Barry K."/>
            <person name="LaButti K."/>
            <person name="Morin E."/>
            <person name="Salamov A."/>
            <person name="Lipzen A."/>
            <person name="Mereny Z."/>
            <person name="Hegedus B."/>
            <person name="Baldrian P."/>
            <person name="Stursova M."/>
            <person name="Weitz H."/>
            <person name="Taylor A."/>
            <person name="Grigoriev I.V."/>
            <person name="Nagy L.G."/>
            <person name="Martin F."/>
            <person name="Kauserud H."/>
        </authorList>
    </citation>
    <scope>NUCLEOTIDE SEQUENCE</scope>
    <source>
        <strain evidence="1">CBHHK200</strain>
    </source>
</reference>